<dbReference type="GeneID" id="301142572"/>
<dbReference type="RefSeq" id="WP_066233738.1">
    <property type="nucleotide sequence ID" value="NZ_JARTFQ010000006.1"/>
</dbReference>
<proteinExistence type="predicted"/>
<sequence>MEGLRVETESKIDELRRNTKTKLESLKNEFVGKVKGIRTGTTTEFNAMNASLPVIGQNAIKGLINGMDAMRGNLVSTAQEIADSVRSTIQSAFDIHSPSRWMRDVIDKNLVKGLIVGINAMESKAVSATANMTEWFKLDLSDINISRSSVEVGIQMDELKRQIEQKLDIDLWIHQKENQLAAGGFTQEVHLHSPTALSPSENARALKKVGQQQAIESGI</sequence>
<keyword evidence="2" id="KW-1185">Reference proteome</keyword>
<protein>
    <submittedName>
        <fullName evidence="1">Uncharacterized protein</fullName>
    </submittedName>
</protein>
<evidence type="ECO:0000313" key="1">
    <source>
        <dbReference type="EMBL" id="MED4401354.1"/>
    </source>
</evidence>
<gene>
    <name evidence="1" type="ORF">P9271_08515</name>
</gene>
<evidence type="ECO:0000313" key="2">
    <source>
        <dbReference type="Proteomes" id="UP001342826"/>
    </source>
</evidence>
<dbReference type="EMBL" id="JARTFS010000006">
    <property type="protein sequence ID" value="MED4401354.1"/>
    <property type="molecule type" value="Genomic_DNA"/>
</dbReference>
<reference evidence="1 2" key="1">
    <citation type="submission" date="2023-03" db="EMBL/GenBank/DDBJ databases">
        <title>Bacillus Genome Sequencing.</title>
        <authorList>
            <person name="Dunlap C."/>
        </authorList>
    </citation>
    <scope>NUCLEOTIDE SEQUENCE [LARGE SCALE GENOMIC DNA]</scope>
    <source>
        <strain evidence="1 2">NRS-1717</strain>
    </source>
</reference>
<dbReference type="Proteomes" id="UP001342826">
    <property type="component" value="Unassembled WGS sequence"/>
</dbReference>
<organism evidence="1 2">
    <name type="scientific">Metabacillus fastidiosus</name>
    <dbReference type="NCBI Taxonomy" id="1458"/>
    <lineage>
        <taxon>Bacteria</taxon>
        <taxon>Bacillati</taxon>
        <taxon>Bacillota</taxon>
        <taxon>Bacilli</taxon>
        <taxon>Bacillales</taxon>
        <taxon>Bacillaceae</taxon>
        <taxon>Metabacillus</taxon>
    </lineage>
</organism>
<accession>A0ABU6NW74</accession>
<name>A0ABU6NW74_9BACI</name>
<comment type="caution">
    <text evidence="1">The sequence shown here is derived from an EMBL/GenBank/DDBJ whole genome shotgun (WGS) entry which is preliminary data.</text>
</comment>